<dbReference type="Pfam" id="PF01676">
    <property type="entry name" value="Metalloenzyme"/>
    <property type="match status" value="1"/>
</dbReference>
<dbReference type="Gene3D" id="3.40.1450.10">
    <property type="entry name" value="BPG-independent phosphoglycerate mutase, domain B"/>
    <property type="match status" value="1"/>
</dbReference>
<evidence type="ECO:0000256" key="3">
    <source>
        <dbReference type="ARBA" id="ARBA00022723"/>
    </source>
</evidence>
<keyword evidence="4 7" id="KW-0324">Glycolysis</keyword>
<keyword evidence="13" id="KW-0934">Plastid</keyword>
<feature type="binding site" evidence="7 10">
    <location>
        <position position="437"/>
    </location>
    <ligand>
        <name>Mn(2+)</name>
        <dbReference type="ChEBI" id="CHEBI:29035"/>
        <label>2</label>
    </ligand>
</feature>
<dbReference type="InterPro" id="IPR036646">
    <property type="entry name" value="PGAM_B_sf"/>
</dbReference>
<evidence type="ECO:0000313" key="13">
    <source>
        <dbReference type="EMBL" id="AOM64567.1"/>
    </source>
</evidence>
<feature type="binding site" evidence="7 9">
    <location>
        <begin position="256"/>
        <end position="259"/>
    </location>
    <ligand>
        <name>substrate</name>
    </ligand>
</feature>
<dbReference type="SUPFAM" id="SSF53649">
    <property type="entry name" value="Alkaline phosphatase-like"/>
    <property type="match status" value="1"/>
</dbReference>
<evidence type="ECO:0000256" key="10">
    <source>
        <dbReference type="PIRSR" id="PIRSR001492-3"/>
    </source>
</evidence>
<evidence type="ECO:0000256" key="6">
    <source>
        <dbReference type="ARBA" id="ARBA00023235"/>
    </source>
</evidence>
<feature type="domain" description="Metalloenzyme" evidence="11">
    <location>
        <begin position="7"/>
        <end position="497"/>
    </location>
</feature>
<dbReference type="PANTHER" id="PTHR31637">
    <property type="entry name" value="2,3-BISPHOSPHOGLYCERATE-INDEPENDENT PHOSPHOGLYCERATE MUTASE"/>
    <property type="match status" value="1"/>
</dbReference>
<evidence type="ECO:0000256" key="7">
    <source>
        <dbReference type="HAMAP-Rule" id="MF_01038"/>
    </source>
</evidence>
<keyword evidence="3 7" id="KW-0479">Metal-binding</keyword>
<feature type="binding site" evidence="7 9">
    <location>
        <position position="192"/>
    </location>
    <ligand>
        <name>substrate</name>
    </ligand>
</feature>
<feature type="binding site" evidence="7 10">
    <location>
        <position position="14"/>
    </location>
    <ligand>
        <name>Mn(2+)</name>
        <dbReference type="ChEBI" id="CHEBI:29035"/>
        <label>2</label>
    </ligand>
</feature>
<dbReference type="SUPFAM" id="SSF64158">
    <property type="entry name" value="2,3-Bisphosphoglycerate-independent phosphoglycerate mutase, substrate-binding domain"/>
    <property type="match status" value="1"/>
</dbReference>
<name>A0A1C9C862_9FLOR</name>
<feature type="binding site" evidence="7 10">
    <location>
        <position position="438"/>
    </location>
    <ligand>
        <name>Mn(2+)</name>
        <dbReference type="ChEBI" id="CHEBI:29035"/>
        <label>2</label>
    </ligand>
</feature>
<dbReference type="InterPro" id="IPR006124">
    <property type="entry name" value="Metalloenzyme"/>
</dbReference>
<reference evidence="13" key="1">
    <citation type="journal article" date="2016" name="BMC Biol.">
        <title>Parallel evolution of highly conserved plastid genome architecture in red seaweeds and seed plants.</title>
        <authorList>
            <person name="Lee J."/>
            <person name="Cho C.H."/>
            <person name="Park S.I."/>
            <person name="Choi J.W."/>
            <person name="Song H.S."/>
            <person name="West J.A."/>
            <person name="Bhattacharya D."/>
            <person name="Yoon H.S."/>
        </authorList>
    </citation>
    <scope>NUCLEOTIDE SEQUENCE</scope>
</reference>
<dbReference type="Pfam" id="PF06415">
    <property type="entry name" value="iPGM_N"/>
    <property type="match status" value="1"/>
</dbReference>
<comment type="function">
    <text evidence="7">Catalyzes the interconversion of 2-phosphoglycerate and 3-phosphoglycerate.</text>
</comment>
<dbReference type="NCBIfam" id="TIGR01307">
    <property type="entry name" value="pgm_bpd_ind"/>
    <property type="match status" value="1"/>
</dbReference>
<accession>A0A1C9C862</accession>
<evidence type="ECO:0000256" key="9">
    <source>
        <dbReference type="PIRSR" id="PIRSR001492-2"/>
    </source>
</evidence>
<dbReference type="GO" id="GO:0006096">
    <property type="term" value="P:glycolytic process"/>
    <property type="evidence" value="ECO:0007669"/>
    <property type="project" value="UniProtKB-UniRule"/>
</dbReference>
<comment type="similarity">
    <text evidence="2 7">Belongs to the BPG-independent phosphoglycerate mutase family.</text>
</comment>
<feature type="binding site" evidence="7 10">
    <location>
        <position position="455"/>
    </location>
    <ligand>
        <name>Mn(2+)</name>
        <dbReference type="ChEBI" id="CHEBI:29035"/>
        <label>1</label>
    </ligand>
</feature>
<feature type="domain" description="BPG-independent PGAM N-terminal" evidence="12">
    <location>
        <begin position="84"/>
        <end position="292"/>
    </location>
</feature>
<comment type="cofactor">
    <cofactor evidence="7">
        <name>Mn(2+)</name>
        <dbReference type="ChEBI" id="CHEBI:29035"/>
    </cofactor>
    <text evidence="7">Binds 2 manganese ions per subunit.</text>
</comment>
<dbReference type="CDD" id="cd16010">
    <property type="entry name" value="iPGM"/>
    <property type="match status" value="1"/>
</dbReference>
<proteinExistence type="inferred from homology"/>
<dbReference type="PIRSF" id="PIRSF001492">
    <property type="entry name" value="IPGAM"/>
    <property type="match status" value="1"/>
</dbReference>
<evidence type="ECO:0000259" key="11">
    <source>
        <dbReference type="Pfam" id="PF01676"/>
    </source>
</evidence>
<evidence type="ECO:0000256" key="8">
    <source>
        <dbReference type="PIRSR" id="PIRSR001492-1"/>
    </source>
</evidence>
<dbReference type="InterPro" id="IPR005995">
    <property type="entry name" value="Pgm_bpd_ind"/>
</dbReference>
<feature type="binding site" evidence="7 9">
    <location>
        <position position="186"/>
    </location>
    <ligand>
        <name>substrate</name>
    </ligand>
</feature>
<comment type="catalytic activity">
    <reaction evidence="7">
        <text>(2R)-2-phosphoglycerate = (2R)-3-phosphoglycerate</text>
        <dbReference type="Rhea" id="RHEA:15901"/>
        <dbReference type="ChEBI" id="CHEBI:58272"/>
        <dbReference type="ChEBI" id="CHEBI:58289"/>
        <dbReference type="EC" id="5.4.2.12"/>
    </reaction>
</comment>
<dbReference type="Gene3D" id="3.40.720.10">
    <property type="entry name" value="Alkaline Phosphatase, subunit A"/>
    <property type="match status" value="1"/>
</dbReference>
<dbReference type="FunFam" id="3.40.1450.10:FF:000002">
    <property type="entry name" value="2,3-bisphosphoglycerate-independent phosphoglycerate mutase"/>
    <property type="match status" value="1"/>
</dbReference>
<dbReference type="GO" id="GO:0005829">
    <property type="term" value="C:cytosol"/>
    <property type="evidence" value="ECO:0007669"/>
    <property type="project" value="TreeGrafter"/>
</dbReference>
<gene>
    <name evidence="13" type="primary">pgmA</name>
    <name evidence="7" type="synonym">gpmI</name>
    <name evidence="13" type="ORF">Riqu_088</name>
</gene>
<dbReference type="GO" id="GO:0006007">
    <property type="term" value="P:glucose catabolic process"/>
    <property type="evidence" value="ECO:0007669"/>
    <property type="project" value="InterPro"/>
</dbReference>
<feature type="binding site" evidence="7 9">
    <location>
        <position position="329"/>
    </location>
    <ligand>
        <name>substrate</name>
    </ligand>
</feature>
<dbReference type="AlphaFoldDB" id="A0A1C9C862"/>
<dbReference type="EC" id="5.4.2.12" evidence="7"/>
<feature type="binding site" evidence="7 10">
    <location>
        <position position="396"/>
    </location>
    <ligand>
        <name>Mn(2+)</name>
        <dbReference type="ChEBI" id="CHEBI:29035"/>
        <label>1</label>
    </ligand>
</feature>
<keyword evidence="5 7" id="KW-0464">Manganese</keyword>
<dbReference type="UniPathway" id="UPA00109">
    <property type="reaction ID" value="UER00186"/>
</dbReference>
<evidence type="ECO:0000256" key="1">
    <source>
        <dbReference type="ARBA" id="ARBA00004798"/>
    </source>
</evidence>
<feature type="binding site" evidence="7 10">
    <location>
        <position position="64"/>
    </location>
    <ligand>
        <name>Mn(2+)</name>
        <dbReference type="ChEBI" id="CHEBI:29035"/>
        <label>2</label>
    </ligand>
</feature>
<evidence type="ECO:0000256" key="4">
    <source>
        <dbReference type="ARBA" id="ARBA00023152"/>
    </source>
</evidence>
<evidence type="ECO:0000256" key="5">
    <source>
        <dbReference type="ARBA" id="ARBA00023211"/>
    </source>
</evidence>
<dbReference type="InterPro" id="IPR011258">
    <property type="entry name" value="BPG-indep_PGM_N"/>
</dbReference>
<keyword evidence="6 7" id="KW-0413">Isomerase</keyword>
<geneLocation type="plastid" evidence="13"/>
<organism evidence="13">
    <name type="scientific">Riquetophycus sp</name>
    <dbReference type="NCBI Taxonomy" id="1897556"/>
    <lineage>
        <taxon>Eukaryota</taxon>
        <taxon>Rhodophyta</taxon>
        <taxon>Florideophyceae</taxon>
        <taxon>Rhodymeniophycidae</taxon>
        <taxon>Peyssonneliales</taxon>
        <taxon>Peyssonneliaceae</taxon>
        <taxon>Riquetophycus</taxon>
    </lineage>
</organism>
<dbReference type="GO" id="GO:0030145">
    <property type="term" value="F:manganese ion binding"/>
    <property type="evidence" value="ECO:0007669"/>
    <property type="project" value="UniProtKB-UniRule"/>
</dbReference>
<evidence type="ECO:0000256" key="2">
    <source>
        <dbReference type="ARBA" id="ARBA00008819"/>
    </source>
</evidence>
<feature type="binding site" evidence="7 9">
    <location>
        <position position="125"/>
    </location>
    <ligand>
        <name>substrate</name>
    </ligand>
</feature>
<comment type="pathway">
    <text evidence="1 7">Carbohydrate degradation; glycolysis; pyruvate from D-glyceraldehyde 3-phosphate: step 3/5.</text>
</comment>
<evidence type="ECO:0000259" key="12">
    <source>
        <dbReference type="Pfam" id="PF06415"/>
    </source>
</evidence>
<dbReference type="EMBL" id="KX284710">
    <property type="protein sequence ID" value="AOM64567.1"/>
    <property type="molecule type" value="Genomic_DNA"/>
</dbReference>
<sequence>MSNNVYPIILAILDGWGHNEDVSGNAIKLASTPNIDKAWQDYPHTLLNASGKHVGLPEKQMGNSEVGHTTIGAGRIINQDLVRINKSIEDKTFLNKEIIHRMYKKLHYHRSQLHLIGLCSNGGVHSHIEHLLALIEFSKNYDINTCIHVITDGRDTQPNTANIFINQINEITKNTNTIKICTISGRYYSMDRDCRWLRTEKAYKVLINDNINNTNNSIEVIKNSYKKNIFDEFIQPTRINKGCISDNDGIIFFNFRPDRIRQLLHCFANDSFKGFTTKKFNNLSIATFTQYDASLSVDIIFPPQEHKNFLGEILSKHKFKQFRLAETEKYAHVTYFFNGGAEEPFPGEDRELISSPKVDTYDLEPKMSAYQLTESIIKAIHRDEYKFIVINYANPDMVGHTGNLHATIEAISVVDECLKKLLEEIYNINGTLIITADHGNADYMIDKQGNPCTSHSTNPVPFIIINNKYNNHNYKIKLRQNGCLADIAPTILHLSNIDIPDEMNGKSLIEEN</sequence>
<feature type="active site" description="Phosphoserine intermediate" evidence="7 8">
    <location>
        <position position="64"/>
    </location>
</feature>
<feature type="binding site" evidence="7 9">
    <location>
        <begin position="154"/>
        <end position="155"/>
    </location>
    <ligand>
        <name>substrate</name>
    </ligand>
</feature>
<feature type="binding site" evidence="7 10">
    <location>
        <position position="400"/>
    </location>
    <ligand>
        <name>Mn(2+)</name>
        <dbReference type="ChEBI" id="CHEBI:29035"/>
        <label>1</label>
    </ligand>
</feature>
<dbReference type="PANTHER" id="PTHR31637:SF0">
    <property type="entry name" value="2,3-BISPHOSPHOGLYCERATE-INDEPENDENT PHOSPHOGLYCERATE MUTASE"/>
    <property type="match status" value="1"/>
</dbReference>
<dbReference type="GO" id="GO:0004619">
    <property type="term" value="F:phosphoglycerate mutase activity"/>
    <property type="evidence" value="ECO:0007669"/>
    <property type="project" value="UniProtKB-UniRule"/>
</dbReference>
<dbReference type="HAMAP" id="MF_01038">
    <property type="entry name" value="GpmI"/>
    <property type="match status" value="1"/>
</dbReference>
<dbReference type="InterPro" id="IPR017850">
    <property type="entry name" value="Alkaline_phosphatase_core_sf"/>
</dbReference>
<protein>
    <recommendedName>
        <fullName evidence="7">2,3-bisphosphoglycerate-independent phosphoglycerate mutase</fullName>
        <shortName evidence="7">BPG-independent PGAM</shortName>
        <shortName evidence="7">Phosphoglyceromutase</shortName>
        <shortName evidence="7">iPGM</shortName>
        <ecNumber evidence="7">5.4.2.12</ecNumber>
    </recommendedName>
</protein>